<dbReference type="Gene3D" id="2.30.42.10">
    <property type="match status" value="1"/>
</dbReference>
<evidence type="ECO:0000256" key="7">
    <source>
        <dbReference type="ARBA" id="ARBA00022833"/>
    </source>
</evidence>
<dbReference type="InterPro" id="IPR008915">
    <property type="entry name" value="Peptidase_M50"/>
</dbReference>
<dbReference type="GO" id="GO:0008237">
    <property type="term" value="F:metallopeptidase activity"/>
    <property type="evidence" value="ECO:0007669"/>
    <property type="project" value="UniProtKB-KW"/>
</dbReference>
<comment type="subcellular location">
    <subcellularLocation>
        <location evidence="2">Membrane</location>
        <topology evidence="2">Multi-pass membrane protein</topology>
    </subcellularLocation>
</comment>
<keyword evidence="14" id="KW-1185">Reference proteome</keyword>
<gene>
    <name evidence="13" type="ORF">PsB1_0274</name>
</gene>
<evidence type="ECO:0000313" key="13">
    <source>
        <dbReference type="EMBL" id="GIU66120.1"/>
    </source>
</evidence>
<dbReference type="EMBL" id="BPFZ01000001">
    <property type="protein sequence ID" value="GIU66120.1"/>
    <property type="molecule type" value="Genomic_DNA"/>
</dbReference>
<reference evidence="13" key="2">
    <citation type="journal article" date="2023" name="ISME Commun">
        <title>Characterization of a bloom-associated alphaproteobacterial lineage, 'Candidatus Phycosocius': insights into freshwater algal-bacterial interactions.</title>
        <authorList>
            <person name="Tanabe Y."/>
            <person name="Yamaguchi H."/>
            <person name="Yoshida M."/>
            <person name="Kai A."/>
            <person name="Okazaki Y."/>
        </authorList>
    </citation>
    <scope>NUCLEOTIDE SEQUENCE</scope>
    <source>
        <strain evidence="13">BOTRYCO-1</strain>
    </source>
</reference>
<keyword evidence="5 11" id="KW-0812">Transmembrane</keyword>
<keyword evidence="6" id="KW-0378">Hydrolase</keyword>
<dbReference type="InterPro" id="IPR004387">
    <property type="entry name" value="Pept_M50_Zn"/>
</dbReference>
<sequence length="413" mass="43967">MGYIFGVRTIMIEPIGGLAASFVSFLVVLGVVVFVHEFGHYQVARWFKVKIESFSIGFGPELCAWTSKAGVRWRIAALPLGGYVKFEGDKDVSSQSVSSPTFKDGIADRNSGLFHAQPVHVRAAVTAAGPLFNFGFSIAVFAIFFAIFGEMVQRPIISHVLPDGAAAAAGMKAGDEVVAINGRKIDDFVDLQTAIMVSGGKEMALDIRRADGAVHIRVTPKIVERQTPFGDKETQGLLGIETRFTRETVEKRSYNPIQALVRGGEQTANIIATQFNFILAVLRGGMSAGHINGPLGIFQIAGKVTENSVAEAGPQASAAQVAESVGIGLVRLAAVLSVAVGFMNLLPLPVLDGGHLVFYAAEAVRGKPIPEKVQAISFQIGLACILSLFVFATFQDLERSGLFNLLKGFVAAG</sequence>
<keyword evidence="7" id="KW-0862">Zinc</keyword>
<evidence type="ECO:0000259" key="12">
    <source>
        <dbReference type="PROSITE" id="PS50106"/>
    </source>
</evidence>
<evidence type="ECO:0000256" key="3">
    <source>
        <dbReference type="ARBA" id="ARBA00007931"/>
    </source>
</evidence>
<feature type="transmembrane region" description="Helical" evidence="11">
    <location>
        <begin position="375"/>
        <end position="394"/>
    </location>
</feature>
<protein>
    <submittedName>
        <fullName evidence="13">Zinc metalloprotease</fullName>
    </submittedName>
</protein>
<dbReference type="PANTHER" id="PTHR42837:SF2">
    <property type="entry name" value="MEMBRANE METALLOPROTEASE ARASP2, CHLOROPLASTIC-RELATED"/>
    <property type="match status" value="1"/>
</dbReference>
<dbReference type="Proteomes" id="UP001161064">
    <property type="component" value="Unassembled WGS sequence"/>
</dbReference>
<dbReference type="InterPro" id="IPR041489">
    <property type="entry name" value="PDZ_6"/>
</dbReference>
<evidence type="ECO:0000256" key="4">
    <source>
        <dbReference type="ARBA" id="ARBA00022670"/>
    </source>
</evidence>
<evidence type="ECO:0000256" key="2">
    <source>
        <dbReference type="ARBA" id="ARBA00004141"/>
    </source>
</evidence>
<dbReference type="PANTHER" id="PTHR42837">
    <property type="entry name" value="REGULATOR OF SIGMA-E PROTEASE RSEP"/>
    <property type="match status" value="1"/>
</dbReference>
<organism evidence="13 14">
    <name type="scientific">Candidatus Phycosocius spiralis</name>
    <dbReference type="NCBI Taxonomy" id="2815099"/>
    <lineage>
        <taxon>Bacteria</taxon>
        <taxon>Pseudomonadati</taxon>
        <taxon>Pseudomonadota</taxon>
        <taxon>Alphaproteobacteria</taxon>
        <taxon>Caulobacterales</taxon>
        <taxon>Caulobacterales incertae sedis</taxon>
        <taxon>Candidatus Phycosocius</taxon>
    </lineage>
</organism>
<dbReference type="SMART" id="SM00228">
    <property type="entry name" value="PDZ"/>
    <property type="match status" value="1"/>
</dbReference>
<evidence type="ECO:0000256" key="10">
    <source>
        <dbReference type="ARBA" id="ARBA00023136"/>
    </source>
</evidence>
<evidence type="ECO:0000256" key="1">
    <source>
        <dbReference type="ARBA" id="ARBA00001947"/>
    </source>
</evidence>
<evidence type="ECO:0000313" key="14">
    <source>
        <dbReference type="Proteomes" id="UP001161064"/>
    </source>
</evidence>
<feature type="transmembrane region" description="Helical" evidence="11">
    <location>
        <begin position="131"/>
        <end position="149"/>
    </location>
</feature>
<evidence type="ECO:0000256" key="8">
    <source>
        <dbReference type="ARBA" id="ARBA00022989"/>
    </source>
</evidence>
<evidence type="ECO:0000256" key="6">
    <source>
        <dbReference type="ARBA" id="ARBA00022801"/>
    </source>
</evidence>
<dbReference type="Pfam" id="PF02163">
    <property type="entry name" value="Peptidase_M50"/>
    <property type="match status" value="1"/>
</dbReference>
<dbReference type="InterPro" id="IPR036034">
    <property type="entry name" value="PDZ_sf"/>
</dbReference>
<dbReference type="Pfam" id="PF17820">
    <property type="entry name" value="PDZ_6"/>
    <property type="match status" value="1"/>
</dbReference>
<evidence type="ECO:0000256" key="9">
    <source>
        <dbReference type="ARBA" id="ARBA00023049"/>
    </source>
</evidence>
<comment type="cofactor">
    <cofactor evidence="1">
        <name>Zn(2+)</name>
        <dbReference type="ChEBI" id="CHEBI:29105"/>
    </cofactor>
</comment>
<comment type="caution">
    <text evidence="13">The sequence shown here is derived from an EMBL/GenBank/DDBJ whole genome shotgun (WGS) entry which is preliminary data.</text>
</comment>
<keyword evidence="8 11" id="KW-1133">Transmembrane helix</keyword>
<accession>A0ABQ4PSZ6</accession>
<evidence type="ECO:0000256" key="5">
    <source>
        <dbReference type="ARBA" id="ARBA00022692"/>
    </source>
</evidence>
<dbReference type="CDD" id="cd06163">
    <property type="entry name" value="S2P-M50_PDZ_RseP-like"/>
    <property type="match status" value="1"/>
</dbReference>
<keyword evidence="4" id="KW-0645">Protease</keyword>
<proteinExistence type="inferred from homology"/>
<name>A0ABQ4PSZ6_9PROT</name>
<feature type="domain" description="PDZ" evidence="12">
    <location>
        <begin position="120"/>
        <end position="211"/>
    </location>
</feature>
<keyword evidence="9 13" id="KW-0482">Metalloprotease</keyword>
<feature type="transmembrane region" description="Helical" evidence="11">
    <location>
        <begin position="12"/>
        <end position="35"/>
    </location>
</feature>
<comment type="similarity">
    <text evidence="3">Belongs to the peptidase M50B family.</text>
</comment>
<dbReference type="PROSITE" id="PS50106">
    <property type="entry name" value="PDZ"/>
    <property type="match status" value="1"/>
</dbReference>
<reference evidence="13" key="1">
    <citation type="submission" date="2021-05" db="EMBL/GenBank/DDBJ databases">
        <authorList>
            <person name="Tanabe Y."/>
        </authorList>
    </citation>
    <scope>NUCLEOTIDE SEQUENCE</scope>
    <source>
        <strain evidence="13">BOTRYCO-1</strain>
    </source>
</reference>
<evidence type="ECO:0000256" key="11">
    <source>
        <dbReference type="SAM" id="Phobius"/>
    </source>
</evidence>
<dbReference type="InterPro" id="IPR001478">
    <property type="entry name" value="PDZ"/>
</dbReference>
<keyword evidence="10 11" id="KW-0472">Membrane</keyword>
<dbReference type="SUPFAM" id="SSF50156">
    <property type="entry name" value="PDZ domain-like"/>
    <property type="match status" value="1"/>
</dbReference>